<dbReference type="PROSITE" id="PS50089">
    <property type="entry name" value="ZF_RING_2"/>
    <property type="match status" value="1"/>
</dbReference>
<evidence type="ECO:0000259" key="9">
    <source>
        <dbReference type="PROSITE" id="PS51194"/>
    </source>
</evidence>
<dbReference type="GO" id="GO:0000209">
    <property type="term" value="P:protein polyubiquitination"/>
    <property type="evidence" value="ECO:0007669"/>
    <property type="project" value="TreeGrafter"/>
</dbReference>
<evidence type="ECO:0000256" key="6">
    <source>
        <dbReference type="SAM" id="MobiDB-lite"/>
    </source>
</evidence>
<dbReference type="SUPFAM" id="SSF57850">
    <property type="entry name" value="RING/U-box"/>
    <property type="match status" value="1"/>
</dbReference>
<dbReference type="InterPro" id="IPR001841">
    <property type="entry name" value="Znf_RING"/>
</dbReference>
<feature type="domain" description="RING-type" evidence="7">
    <location>
        <begin position="1242"/>
        <end position="1287"/>
    </location>
</feature>
<feature type="domain" description="Helicase C-terminal" evidence="9">
    <location>
        <begin position="1319"/>
        <end position="1478"/>
    </location>
</feature>
<dbReference type="CDD" id="cd18793">
    <property type="entry name" value="SF2_C_SNF"/>
    <property type="match status" value="1"/>
</dbReference>
<dbReference type="PROSITE" id="PS51194">
    <property type="entry name" value="HELICASE_CTER"/>
    <property type="match status" value="1"/>
</dbReference>
<protein>
    <recommendedName>
        <fullName evidence="12">RING-type domain-containing protein</fullName>
    </recommendedName>
</protein>
<dbReference type="InterPro" id="IPR014001">
    <property type="entry name" value="Helicase_ATP-bd"/>
</dbReference>
<feature type="compositionally biased region" description="Basic and acidic residues" evidence="6">
    <location>
        <begin position="1"/>
        <end position="12"/>
    </location>
</feature>
<feature type="region of interest" description="Disordered" evidence="6">
    <location>
        <begin position="1"/>
        <end position="24"/>
    </location>
</feature>
<dbReference type="Gene3D" id="3.40.50.10810">
    <property type="entry name" value="Tandem AAA-ATPase domain"/>
    <property type="match status" value="2"/>
</dbReference>
<dbReference type="GO" id="GO:0005524">
    <property type="term" value="F:ATP binding"/>
    <property type="evidence" value="ECO:0007669"/>
    <property type="project" value="InterPro"/>
</dbReference>
<dbReference type="GO" id="GO:0006974">
    <property type="term" value="P:DNA damage response"/>
    <property type="evidence" value="ECO:0007669"/>
    <property type="project" value="TreeGrafter"/>
</dbReference>
<dbReference type="PROSITE" id="PS51192">
    <property type="entry name" value="HELICASE_ATP_BIND_1"/>
    <property type="match status" value="1"/>
</dbReference>
<dbReference type="PANTHER" id="PTHR45865:SF1">
    <property type="entry name" value="E3 UBIQUITIN-PROTEIN LIGASE SHPRH"/>
    <property type="match status" value="1"/>
</dbReference>
<reference evidence="10" key="1">
    <citation type="submission" date="2022-11" db="EMBL/GenBank/DDBJ databases">
        <authorList>
            <person name="Kikuchi T."/>
        </authorList>
    </citation>
    <scope>NUCLEOTIDE SEQUENCE</scope>
    <source>
        <strain evidence="10">PS1010</strain>
    </source>
</reference>
<dbReference type="Gene3D" id="3.30.40.10">
    <property type="entry name" value="Zinc/RING finger domain, C3HC4 (zinc finger)"/>
    <property type="match status" value="1"/>
</dbReference>
<accession>A0A9P1II83</accession>
<keyword evidence="11" id="KW-1185">Reference proteome</keyword>
<evidence type="ECO:0000256" key="2">
    <source>
        <dbReference type="ARBA" id="ARBA00022771"/>
    </source>
</evidence>
<dbReference type="InterPro" id="IPR049730">
    <property type="entry name" value="SNF2/RAD54-like_C"/>
</dbReference>
<dbReference type="InterPro" id="IPR001650">
    <property type="entry name" value="Helicase_C-like"/>
</dbReference>
<keyword evidence="1" id="KW-0479">Metal-binding</keyword>
<dbReference type="OrthoDB" id="423559at2759"/>
<evidence type="ECO:0000313" key="10">
    <source>
        <dbReference type="EMBL" id="CAI5446012.1"/>
    </source>
</evidence>
<dbReference type="GO" id="GO:0061630">
    <property type="term" value="F:ubiquitin protein ligase activity"/>
    <property type="evidence" value="ECO:0007669"/>
    <property type="project" value="TreeGrafter"/>
</dbReference>
<dbReference type="GO" id="GO:0005634">
    <property type="term" value="C:nucleus"/>
    <property type="evidence" value="ECO:0007669"/>
    <property type="project" value="TreeGrafter"/>
</dbReference>
<dbReference type="GO" id="GO:0016787">
    <property type="term" value="F:hydrolase activity"/>
    <property type="evidence" value="ECO:0007669"/>
    <property type="project" value="UniProtKB-KW"/>
</dbReference>
<dbReference type="SMART" id="SM00490">
    <property type="entry name" value="HELICc"/>
    <property type="match status" value="1"/>
</dbReference>
<dbReference type="InterPro" id="IPR038718">
    <property type="entry name" value="SNF2-like_sf"/>
</dbReference>
<sequence>MDMETRKIDKPRTLQMHPKSSSNSSDIPIANFAFGKELKDLDMLKLESIPVAYFQFEIKDEKILILIDLNEKMKEDVHGNTMVIGKFSWDELGPFAFELLKIAAVNPLQFKLAGIKMLWSFSKTNRFQIDVVFDKENLQSSLDNEKIDELCKYEVAKAINNFFAHLRIWNNSEIISLWPTNPRYNSNDGSDFKAFFNALENSTNNWQLNHTNDIRNDLLNTELMDYQKKTVNWLISRESENEQLDFFNLFQSLPICQSAIFYYPTFGIFSKKHDLISSLQCSISKGGILADEMGLGKTLEMLALIVSNSKDCKQNLKTKNDEKENDEKKLDWNEYKAKKTKKVHQFPAVYTPESGENPKNLRKCEKCLENCVVKKCGWNDFENIEFLCPQCMAGENPLEVKTTLIVMPEALSMQWYNEILKHCNVNLKIMFYFGLKKTGYLHPQEIAKYDLILVTYETLIGEIGFANFRNVDSVRLKRAHKYSPSSMNHVKWWRIIADESQLVETANTKPAQMCQIIDAKYRWAMTGTPIVKDIFGIGGLFHFINFWPFNCEQFWSNFVVPDFLEKSGKNLANESWLIKLGSQVIRRNSKAMVQAQIEIPELVEIEKVVRFSTIEERQYKNDRDELRKTIENQVRWLSDDVLLRKIDGRERIMQSLGVLKETLISCGEHIDVLKRRNTNTAIVSDPKHIVFRLICSKKQEISNILKQIVRHLTYDAQVFWYQNDFGGAERNFEEFIKIMEFIKNVNRVFDKLANIDFEEKQEENESEKDEEPEPEPPKKVRKIGSKNGGVKKEAQDRKNAEIEAKKEVVELRNKALKPMRIETNQIVHVLIRLQTLEKNSGNARRIIEEFGGISKIEEELSLSIFQEVEDNLSKYGRLKSDFGETINELESSKEMCGKIMENLVQVYEYLKTEKNIANQMKTNARFNSPIFDYLSFWPVFKNPHEQFNFQCDTVVLSRGTTQSHYRYFNHNPESCMVFSKIMDFHQLLKDDKLATDFEVYQNISNYLKNVENMTMELAEDYRILLEKFESYKTFESIDNMIKCVHSVRSTTMCYEENRRKIEKSRLQCEICRVSHSLAHFRFMIGCGSFHGVPIKEKVGKLAIVKLIEQILRKEDKVDGKNFWNFQEYFSALQDIANTIEVERDNFIKHQQELRELVAWARKRVTLQGMRDRSGKVYNAENGARWQKMDEDNIKTTHNGCIRTVQVMVPKLKEKCNEFGYLINLCEQQYDSNSQNDESLRCCPICWRDFDIIAILPCGHRICEDCFRYMKNERRLRNTGIISCVKCRRDCKLVEIMIARQPININDENNAIKGTVIPVKLNETIKLIRGILEENQHNKIIVFTNFEADRPIWTFISDIFNKAKLPFIEVNRSDYGKNMDKFENVENCRVLLCSLSRCSNGLNLTHANHIIFLDPIHISSVIQQAIGRIARIGQKQQMKVYHILVESTIDEEIRKIAKNGEAVNGKLKEEPDLTVGQLRQIFAIPNVIDL</sequence>
<feature type="compositionally biased region" description="Acidic residues" evidence="6">
    <location>
        <begin position="759"/>
        <end position="774"/>
    </location>
</feature>
<evidence type="ECO:0000256" key="5">
    <source>
        <dbReference type="PROSITE-ProRule" id="PRU00175"/>
    </source>
</evidence>
<dbReference type="InterPro" id="IPR027370">
    <property type="entry name" value="Znf-RING_euk"/>
</dbReference>
<evidence type="ECO:0000256" key="4">
    <source>
        <dbReference type="ARBA" id="ARBA00022833"/>
    </source>
</evidence>
<dbReference type="Gene3D" id="3.40.50.300">
    <property type="entry name" value="P-loop containing nucleotide triphosphate hydrolases"/>
    <property type="match status" value="1"/>
</dbReference>
<evidence type="ECO:0000259" key="8">
    <source>
        <dbReference type="PROSITE" id="PS51192"/>
    </source>
</evidence>
<keyword evidence="3" id="KW-0378">Hydrolase</keyword>
<dbReference type="CDD" id="cd16449">
    <property type="entry name" value="RING-HC"/>
    <property type="match status" value="1"/>
</dbReference>
<dbReference type="SUPFAM" id="SSF52540">
    <property type="entry name" value="P-loop containing nucleoside triphosphate hydrolases"/>
    <property type="match status" value="2"/>
</dbReference>
<dbReference type="SMART" id="SM00184">
    <property type="entry name" value="RING"/>
    <property type="match status" value="1"/>
</dbReference>
<keyword evidence="2 5" id="KW-0863">Zinc-finger</keyword>
<dbReference type="Pfam" id="PF00176">
    <property type="entry name" value="SNF2-rel_dom"/>
    <property type="match status" value="1"/>
</dbReference>
<dbReference type="InterPro" id="IPR000330">
    <property type="entry name" value="SNF2_N"/>
</dbReference>
<dbReference type="SMART" id="SM00487">
    <property type="entry name" value="DEXDc"/>
    <property type="match status" value="1"/>
</dbReference>
<dbReference type="InterPro" id="IPR027417">
    <property type="entry name" value="P-loop_NTPase"/>
</dbReference>
<dbReference type="InterPro" id="IPR052583">
    <property type="entry name" value="ATP-helicase/E3_Ub-Ligase"/>
</dbReference>
<name>A0A9P1II83_9PELO</name>
<dbReference type="InterPro" id="IPR013083">
    <property type="entry name" value="Znf_RING/FYVE/PHD"/>
</dbReference>
<evidence type="ECO:0000313" key="11">
    <source>
        <dbReference type="Proteomes" id="UP001152747"/>
    </source>
</evidence>
<comment type="caution">
    <text evidence="10">The sequence shown here is derived from an EMBL/GenBank/DDBJ whole genome shotgun (WGS) entry which is preliminary data.</text>
</comment>
<dbReference type="Pfam" id="PF00271">
    <property type="entry name" value="Helicase_C"/>
    <property type="match status" value="1"/>
</dbReference>
<dbReference type="PANTHER" id="PTHR45865">
    <property type="entry name" value="E3 UBIQUITIN-PROTEIN LIGASE SHPRH FAMILY MEMBER"/>
    <property type="match status" value="1"/>
</dbReference>
<feature type="region of interest" description="Disordered" evidence="6">
    <location>
        <begin position="759"/>
        <end position="799"/>
    </location>
</feature>
<gene>
    <name evidence="10" type="ORF">CAMP_LOCUS8649</name>
</gene>
<keyword evidence="4" id="KW-0862">Zinc</keyword>
<evidence type="ECO:0000256" key="1">
    <source>
        <dbReference type="ARBA" id="ARBA00022723"/>
    </source>
</evidence>
<feature type="domain" description="Helicase ATP-binding" evidence="8">
    <location>
        <begin position="278"/>
        <end position="547"/>
    </location>
</feature>
<dbReference type="EMBL" id="CANHGI010000003">
    <property type="protein sequence ID" value="CAI5446012.1"/>
    <property type="molecule type" value="Genomic_DNA"/>
</dbReference>
<evidence type="ECO:0000256" key="3">
    <source>
        <dbReference type="ARBA" id="ARBA00022801"/>
    </source>
</evidence>
<feature type="compositionally biased region" description="Basic and acidic residues" evidence="6">
    <location>
        <begin position="790"/>
        <end position="799"/>
    </location>
</feature>
<organism evidence="10 11">
    <name type="scientific">Caenorhabditis angaria</name>
    <dbReference type="NCBI Taxonomy" id="860376"/>
    <lineage>
        <taxon>Eukaryota</taxon>
        <taxon>Metazoa</taxon>
        <taxon>Ecdysozoa</taxon>
        <taxon>Nematoda</taxon>
        <taxon>Chromadorea</taxon>
        <taxon>Rhabditida</taxon>
        <taxon>Rhabditina</taxon>
        <taxon>Rhabditomorpha</taxon>
        <taxon>Rhabditoidea</taxon>
        <taxon>Rhabditidae</taxon>
        <taxon>Peloderinae</taxon>
        <taxon>Caenorhabditis</taxon>
    </lineage>
</organism>
<dbReference type="Pfam" id="PF13445">
    <property type="entry name" value="zf-RING_UBOX"/>
    <property type="match status" value="1"/>
</dbReference>
<evidence type="ECO:0008006" key="12">
    <source>
        <dbReference type="Google" id="ProtNLM"/>
    </source>
</evidence>
<dbReference type="GO" id="GO:0008270">
    <property type="term" value="F:zinc ion binding"/>
    <property type="evidence" value="ECO:0007669"/>
    <property type="project" value="UniProtKB-KW"/>
</dbReference>
<proteinExistence type="predicted"/>
<dbReference type="Proteomes" id="UP001152747">
    <property type="component" value="Unassembled WGS sequence"/>
</dbReference>
<evidence type="ECO:0000259" key="7">
    <source>
        <dbReference type="PROSITE" id="PS50089"/>
    </source>
</evidence>